<reference evidence="2" key="1">
    <citation type="submission" date="2019-06" db="EMBL/GenBank/DDBJ databases">
        <authorList>
            <person name="Zheng W."/>
        </authorList>
    </citation>
    <scope>NUCLEOTIDE SEQUENCE</scope>
    <source>
        <strain evidence="2">QDHG01</strain>
    </source>
</reference>
<gene>
    <name evidence="2" type="ORF">FGO68_gene1567</name>
</gene>
<feature type="compositionally biased region" description="Polar residues" evidence="1">
    <location>
        <begin position="126"/>
        <end position="140"/>
    </location>
</feature>
<keyword evidence="3" id="KW-1185">Reference proteome</keyword>
<dbReference type="Proteomes" id="UP000785679">
    <property type="component" value="Unassembled WGS sequence"/>
</dbReference>
<comment type="caution">
    <text evidence="2">The sequence shown here is derived from an EMBL/GenBank/DDBJ whole genome shotgun (WGS) entry which is preliminary data.</text>
</comment>
<dbReference type="EMBL" id="RRYP01016680">
    <property type="protein sequence ID" value="TNV74728.1"/>
    <property type="molecule type" value="Genomic_DNA"/>
</dbReference>
<proteinExistence type="predicted"/>
<evidence type="ECO:0000313" key="2">
    <source>
        <dbReference type="EMBL" id="TNV74728.1"/>
    </source>
</evidence>
<feature type="compositionally biased region" description="Basic and acidic residues" evidence="1">
    <location>
        <begin position="88"/>
        <end position="118"/>
    </location>
</feature>
<name>A0A8J8NH96_HALGN</name>
<dbReference type="AlphaFoldDB" id="A0A8J8NH96"/>
<feature type="region of interest" description="Disordered" evidence="1">
    <location>
        <begin position="80"/>
        <end position="144"/>
    </location>
</feature>
<sequence>MAIGFAKSQKQVHEKQWEQEKLKFQKYLRLIFKDLLAKDNGLTDTHVRYDVFFKYVLECHMSHVLINSLYNVLCQFTPKPKQEGSSPLRDEENSKSRIRQEQDMKQEEQKQFHDDRSGGHKVSPKEASSPNVQQQQSQENSDSRIERGFNEEAFIEVFSNIYFGNELNTRDIVFRLLDVSQ</sequence>
<organism evidence="2 3">
    <name type="scientific">Halteria grandinella</name>
    <dbReference type="NCBI Taxonomy" id="5974"/>
    <lineage>
        <taxon>Eukaryota</taxon>
        <taxon>Sar</taxon>
        <taxon>Alveolata</taxon>
        <taxon>Ciliophora</taxon>
        <taxon>Intramacronucleata</taxon>
        <taxon>Spirotrichea</taxon>
        <taxon>Stichotrichia</taxon>
        <taxon>Sporadotrichida</taxon>
        <taxon>Halteriidae</taxon>
        <taxon>Halteria</taxon>
    </lineage>
</organism>
<evidence type="ECO:0000256" key="1">
    <source>
        <dbReference type="SAM" id="MobiDB-lite"/>
    </source>
</evidence>
<evidence type="ECO:0000313" key="3">
    <source>
        <dbReference type="Proteomes" id="UP000785679"/>
    </source>
</evidence>
<accession>A0A8J8NH96</accession>
<protein>
    <submittedName>
        <fullName evidence="2">Uncharacterized protein</fullName>
    </submittedName>
</protein>